<dbReference type="EMBL" id="BLLK01000058">
    <property type="protein sequence ID" value="GFH57650.1"/>
    <property type="molecule type" value="Genomic_DNA"/>
</dbReference>
<dbReference type="Proteomes" id="UP001054902">
    <property type="component" value="Unassembled WGS sequence"/>
</dbReference>
<feature type="compositionally biased region" description="Polar residues" evidence="7">
    <location>
        <begin position="290"/>
        <end position="305"/>
    </location>
</feature>
<keyword evidence="4 8" id="KW-1133">Transmembrane helix</keyword>
<feature type="transmembrane region" description="Helical" evidence="8">
    <location>
        <begin position="150"/>
        <end position="170"/>
    </location>
</feature>
<evidence type="ECO:0000256" key="5">
    <source>
        <dbReference type="ARBA" id="ARBA00023065"/>
    </source>
</evidence>
<keyword evidence="5" id="KW-0406">Ion transport</keyword>
<dbReference type="GO" id="GO:0005254">
    <property type="term" value="F:chloride channel activity"/>
    <property type="evidence" value="ECO:0007669"/>
    <property type="project" value="InterPro"/>
</dbReference>
<reference evidence="9 10" key="1">
    <citation type="journal article" date="2021" name="Sci. Rep.">
        <title>The genome of the diatom Chaetoceros tenuissimus carries an ancient integrated fragment of an extant virus.</title>
        <authorList>
            <person name="Hongo Y."/>
            <person name="Kimura K."/>
            <person name="Takaki Y."/>
            <person name="Yoshida Y."/>
            <person name="Baba S."/>
            <person name="Kobayashi G."/>
            <person name="Nagasaki K."/>
            <person name="Hano T."/>
            <person name="Tomaru Y."/>
        </authorList>
    </citation>
    <scope>NUCLEOTIDE SEQUENCE [LARGE SCALE GENOMIC DNA]</scope>
    <source>
        <strain evidence="9 10">NIES-3715</strain>
    </source>
</reference>
<evidence type="ECO:0000313" key="9">
    <source>
        <dbReference type="EMBL" id="GFH57650.1"/>
    </source>
</evidence>
<keyword evidence="3 8" id="KW-0812">Transmembrane</keyword>
<dbReference type="GO" id="GO:0016020">
    <property type="term" value="C:membrane"/>
    <property type="evidence" value="ECO:0007669"/>
    <property type="project" value="UniProtKB-SubCell"/>
</dbReference>
<dbReference type="Pfam" id="PF25539">
    <property type="entry name" value="Bestrophin_2"/>
    <property type="match status" value="1"/>
</dbReference>
<gene>
    <name evidence="9" type="ORF">CTEN210_14126</name>
</gene>
<proteinExistence type="predicted"/>
<evidence type="ECO:0000256" key="2">
    <source>
        <dbReference type="ARBA" id="ARBA00022448"/>
    </source>
</evidence>
<name>A0AAD3HBN4_9STRA</name>
<accession>A0AAD3HBN4</accession>
<feature type="region of interest" description="Disordered" evidence="7">
    <location>
        <begin position="248"/>
        <end position="305"/>
    </location>
</feature>
<dbReference type="AlphaFoldDB" id="A0AAD3HBN4"/>
<evidence type="ECO:0000256" key="3">
    <source>
        <dbReference type="ARBA" id="ARBA00022692"/>
    </source>
</evidence>
<feature type="region of interest" description="Disordered" evidence="7">
    <location>
        <begin position="323"/>
        <end position="342"/>
    </location>
</feature>
<dbReference type="PANTHER" id="PTHR33281:SF20">
    <property type="match status" value="1"/>
</dbReference>
<protein>
    <submittedName>
        <fullName evidence="9">Uncharacterized protein</fullName>
    </submittedName>
</protein>
<evidence type="ECO:0000313" key="10">
    <source>
        <dbReference type="Proteomes" id="UP001054902"/>
    </source>
</evidence>
<dbReference type="PANTHER" id="PTHR33281">
    <property type="entry name" value="UPF0187 PROTEIN YNEE"/>
    <property type="match status" value="1"/>
</dbReference>
<keyword evidence="10" id="KW-1185">Reference proteome</keyword>
<evidence type="ECO:0000256" key="4">
    <source>
        <dbReference type="ARBA" id="ARBA00022989"/>
    </source>
</evidence>
<keyword evidence="2" id="KW-0813">Transport</keyword>
<sequence>MTRYDTSEKAKKWRQSMARRTIVVLRAVVKALQFPSTKEHTWKSPILTERERTAVREAVGEFDHVRTPMILTMFLRNSIASHSEFLQEPLHVAKELRLYAFVSDFVGGYHGLIKLIDTQFPFPLCQMNRTFVFFWVYSLPWVLYNDNIQLASLMLIVFFITYAFIGLEYVSIELDDPYGNDPNDFDILGLANVVFQDIQLCLYDVDGKDASDKLDSYFEFGAISANNSVGVLSLTGSMSVHSYGSGTLQSSGIRSKPGHFRRQSSDCGDRSSMMMQKAKRTLGEEDFPSTYGSTSFNSPTPDQRSTMIDNFQNSRGVETLLGTDDLQPMREDQQELHPLLSP</sequence>
<evidence type="ECO:0000256" key="1">
    <source>
        <dbReference type="ARBA" id="ARBA00004141"/>
    </source>
</evidence>
<organism evidence="9 10">
    <name type="scientific">Chaetoceros tenuissimus</name>
    <dbReference type="NCBI Taxonomy" id="426638"/>
    <lineage>
        <taxon>Eukaryota</taxon>
        <taxon>Sar</taxon>
        <taxon>Stramenopiles</taxon>
        <taxon>Ochrophyta</taxon>
        <taxon>Bacillariophyta</taxon>
        <taxon>Coscinodiscophyceae</taxon>
        <taxon>Chaetocerotophycidae</taxon>
        <taxon>Chaetocerotales</taxon>
        <taxon>Chaetocerotaceae</taxon>
        <taxon>Chaetoceros</taxon>
    </lineage>
</organism>
<dbReference type="InterPro" id="IPR044669">
    <property type="entry name" value="YneE/VCCN1/2-like"/>
</dbReference>
<keyword evidence="6 8" id="KW-0472">Membrane</keyword>
<evidence type="ECO:0000256" key="6">
    <source>
        <dbReference type="ARBA" id="ARBA00023136"/>
    </source>
</evidence>
<comment type="caution">
    <text evidence="9">The sequence shown here is derived from an EMBL/GenBank/DDBJ whole genome shotgun (WGS) entry which is preliminary data.</text>
</comment>
<evidence type="ECO:0000256" key="7">
    <source>
        <dbReference type="SAM" id="MobiDB-lite"/>
    </source>
</evidence>
<evidence type="ECO:0000256" key="8">
    <source>
        <dbReference type="SAM" id="Phobius"/>
    </source>
</evidence>
<comment type="subcellular location">
    <subcellularLocation>
        <location evidence="1">Membrane</location>
        <topology evidence="1">Multi-pass membrane protein</topology>
    </subcellularLocation>
</comment>